<keyword evidence="2" id="KW-0378">Hydrolase</keyword>
<accession>I3DU62</accession>
<dbReference type="Gene3D" id="3.40.50.1820">
    <property type="entry name" value="alpha/beta hydrolase"/>
    <property type="match status" value="1"/>
</dbReference>
<dbReference type="InterPro" id="IPR000073">
    <property type="entry name" value="AB_hydrolase_1"/>
</dbReference>
<evidence type="ECO:0000259" key="1">
    <source>
        <dbReference type="Pfam" id="PF00561"/>
    </source>
</evidence>
<feature type="domain" description="AB hydrolase-1" evidence="1">
    <location>
        <begin position="20"/>
        <end position="137"/>
    </location>
</feature>
<dbReference type="AlphaFoldDB" id="I3DU62"/>
<dbReference type="GO" id="GO:0016787">
    <property type="term" value="F:hydrolase activity"/>
    <property type="evidence" value="ECO:0007669"/>
    <property type="project" value="UniProtKB-KW"/>
</dbReference>
<organism evidence="2 3">
    <name type="scientific">Bacillus methanolicus (strain MGA3 / ATCC 53907)</name>
    <dbReference type="NCBI Taxonomy" id="796606"/>
    <lineage>
        <taxon>Bacteria</taxon>
        <taxon>Bacillati</taxon>
        <taxon>Bacillota</taxon>
        <taxon>Bacilli</taxon>
        <taxon>Bacillales</taxon>
        <taxon>Bacillaceae</taxon>
        <taxon>Bacillus</taxon>
    </lineage>
</organism>
<dbReference type="PANTHER" id="PTHR43798">
    <property type="entry name" value="MONOACYLGLYCEROL LIPASE"/>
    <property type="match status" value="1"/>
</dbReference>
<dbReference type="EMBL" id="CP007739">
    <property type="protein sequence ID" value="AIE61329.1"/>
    <property type="molecule type" value="Genomic_DNA"/>
</dbReference>
<dbReference type="OrthoDB" id="9805423at2"/>
<dbReference type="HOGENOM" id="CLU_020336_50_1_9"/>
<dbReference type="eggNOG" id="COG2267">
    <property type="taxonomic scope" value="Bacteria"/>
</dbReference>
<evidence type="ECO:0000313" key="3">
    <source>
        <dbReference type="Proteomes" id="UP000027602"/>
    </source>
</evidence>
<sequence length="273" mass="30726">MPKVNANGATINYEIMGDGPPVLFIHGSGVSWRMWEPQFEDFSPKFKMIMVDLRGHGESSKDFPGGKYDHFLLAEDMKEFLDAIGEKNVHVVGVSQGAQIGTLLAIHHPAYVNRLVISNSYSEFPSPASKWVLNLSNFIFSLLPYNVILSLMLKVYKEDTYTQEIIRKTISIDKKMMLAMKKAPFPYHTHLLNKIKSPTLIMGGEGKVVTGIYEGKASAIIFDNMHENATLALFKGAFDPLSTMRKELFNEMVIDFLQGKKLKDYQGVIIQSK</sequence>
<dbReference type="KEGG" id="bmet:BMMGA3_14860"/>
<name>I3DU62_BACMM</name>
<dbReference type="SUPFAM" id="SSF53474">
    <property type="entry name" value="alpha/beta-Hydrolases"/>
    <property type="match status" value="1"/>
</dbReference>
<dbReference type="Proteomes" id="UP000027602">
    <property type="component" value="Chromosome"/>
</dbReference>
<dbReference type="InterPro" id="IPR050266">
    <property type="entry name" value="AB_hydrolase_sf"/>
</dbReference>
<dbReference type="RefSeq" id="WP_003349361.1">
    <property type="nucleotide sequence ID" value="NZ_ADWW01000005.1"/>
</dbReference>
<dbReference type="STRING" id="796606.BMMGA3_14860"/>
<protein>
    <submittedName>
        <fullName evidence="2">Alpha/beta hydrolase fold protein</fullName>
    </submittedName>
</protein>
<gene>
    <name evidence="2" type="ORF">BMMGA3_14860</name>
</gene>
<evidence type="ECO:0000313" key="2">
    <source>
        <dbReference type="EMBL" id="AIE61329.1"/>
    </source>
</evidence>
<keyword evidence="3" id="KW-1185">Reference proteome</keyword>
<dbReference type="Pfam" id="PF00561">
    <property type="entry name" value="Abhydrolase_1"/>
    <property type="match status" value="1"/>
</dbReference>
<reference evidence="2 3" key="1">
    <citation type="journal article" date="2015" name="BMC Genomics">
        <title>Transcriptome analysis of thermophilic methylotrophic Bacillus methanolicus MGA3 using RNA-sequencing provides detailed insights into its previously uncharted transcriptional landscape.</title>
        <authorList>
            <person name="Irla M."/>
            <person name="Neshat A."/>
            <person name="Brautaset T."/>
            <person name="Ruckert C."/>
            <person name="Kalinowski J."/>
            <person name="Wendisch V.F."/>
        </authorList>
    </citation>
    <scope>NUCLEOTIDE SEQUENCE [LARGE SCALE GENOMIC DNA]</scope>
    <source>
        <strain evidence="3">MGA3 / ATCC 53907</strain>
    </source>
</reference>
<dbReference type="InterPro" id="IPR029058">
    <property type="entry name" value="AB_hydrolase_fold"/>
</dbReference>
<proteinExistence type="predicted"/>